<sequence length="67" mass="7717">MSEVFGFIKDVFNTNAFILFIISTVFLYFDGLYYKNKGLTSEARFSNICCYVLVALTIIIYIVVKIL</sequence>
<protein>
    <submittedName>
        <fullName evidence="2">Uncharacterized protein</fullName>
    </submittedName>
</protein>
<feature type="transmembrane region" description="Helical" evidence="1">
    <location>
        <begin position="45"/>
        <end position="64"/>
    </location>
</feature>
<keyword evidence="3" id="KW-1185">Reference proteome</keyword>
<proteinExistence type="predicted"/>
<evidence type="ECO:0000256" key="1">
    <source>
        <dbReference type="SAM" id="Phobius"/>
    </source>
</evidence>
<keyword evidence="1" id="KW-0812">Transmembrane</keyword>
<evidence type="ECO:0000313" key="3">
    <source>
        <dbReference type="Proteomes" id="UP000242850"/>
    </source>
</evidence>
<dbReference type="AlphaFoldDB" id="A0A1H5RK27"/>
<dbReference type="Proteomes" id="UP000242850">
    <property type="component" value="Unassembled WGS sequence"/>
</dbReference>
<dbReference type="EMBL" id="FNUK01000001">
    <property type="protein sequence ID" value="SEF38712.1"/>
    <property type="molecule type" value="Genomic_DNA"/>
</dbReference>
<name>A0A1H5RK27_9CLOT</name>
<gene>
    <name evidence="2" type="ORF">SAMN05660865_00055</name>
</gene>
<dbReference type="RefSeq" id="WP_103895090.1">
    <property type="nucleotide sequence ID" value="NZ_FNUK01000001.1"/>
</dbReference>
<organism evidence="2 3">
    <name type="scientific">Caloramator fervidus</name>
    <dbReference type="NCBI Taxonomy" id="29344"/>
    <lineage>
        <taxon>Bacteria</taxon>
        <taxon>Bacillati</taxon>
        <taxon>Bacillota</taxon>
        <taxon>Clostridia</taxon>
        <taxon>Eubacteriales</taxon>
        <taxon>Clostridiaceae</taxon>
        <taxon>Caloramator</taxon>
    </lineage>
</organism>
<reference evidence="3" key="1">
    <citation type="submission" date="2016-10" db="EMBL/GenBank/DDBJ databases">
        <authorList>
            <person name="Varghese N."/>
            <person name="Submissions S."/>
        </authorList>
    </citation>
    <scope>NUCLEOTIDE SEQUENCE [LARGE SCALE GENOMIC DNA]</scope>
    <source>
        <strain evidence="3">DSM 5463</strain>
    </source>
</reference>
<keyword evidence="1" id="KW-0472">Membrane</keyword>
<feature type="transmembrane region" description="Helical" evidence="1">
    <location>
        <begin position="12"/>
        <end position="33"/>
    </location>
</feature>
<evidence type="ECO:0000313" key="2">
    <source>
        <dbReference type="EMBL" id="SEF38712.1"/>
    </source>
</evidence>
<accession>A0A1H5RK27</accession>
<keyword evidence="1" id="KW-1133">Transmembrane helix</keyword>